<reference evidence="2" key="1">
    <citation type="submission" date="2018-05" db="EMBL/GenBank/DDBJ databases">
        <title>Draft genome of Mucuna pruriens seed.</title>
        <authorList>
            <person name="Nnadi N.E."/>
            <person name="Vos R."/>
            <person name="Hasami M.H."/>
            <person name="Devisetty U.K."/>
            <person name="Aguiy J.C."/>
        </authorList>
    </citation>
    <scope>NUCLEOTIDE SEQUENCE [LARGE SCALE GENOMIC DNA]</scope>
    <source>
        <strain evidence="2">JCA_2017</strain>
    </source>
</reference>
<dbReference type="PANTHER" id="PTHR11439">
    <property type="entry name" value="GAG-POL-RELATED RETROTRANSPOSON"/>
    <property type="match status" value="1"/>
</dbReference>
<proteinExistence type="predicted"/>
<dbReference type="Proteomes" id="UP000257109">
    <property type="component" value="Unassembled WGS sequence"/>
</dbReference>
<dbReference type="Pfam" id="PF25597">
    <property type="entry name" value="SH3_retrovirus"/>
    <property type="match status" value="1"/>
</dbReference>
<evidence type="ECO:0000313" key="3">
    <source>
        <dbReference type="Proteomes" id="UP000257109"/>
    </source>
</evidence>
<dbReference type="EMBL" id="QJKJ01005534">
    <property type="protein sequence ID" value="RDX89914.1"/>
    <property type="molecule type" value="Genomic_DNA"/>
</dbReference>
<organism evidence="2 3">
    <name type="scientific">Mucuna pruriens</name>
    <name type="common">Velvet bean</name>
    <name type="synonym">Dolichos pruriens</name>
    <dbReference type="NCBI Taxonomy" id="157652"/>
    <lineage>
        <taxon>Eukaryota</taxon>
        <taxon>Viridiplantae</taxon>
        <taxon>Streptophyta</taxon>
        <taxon>Embryophyta</taxon>
        <taxon>Tracheophyta</taxon>
        <taxon>Spermatophyta</taxon>
        <taxon>Magnoliopsida</taxon>
        <taxon>eudicotyledons</taxon>
        <taxon>Gunneridae</taxon>
        <taxon>Pentapetalae</taxon>
        <taxon>rosids</taxon>
        <taxon>fabids</taxon>
        <taxon>Fabales</taxon>
        <taxon>Fabaceae</taxon>
        <taxon>Papilionoideae</taxon>
        <taxon>50 kb inversion clade</taxon>
        <taxon>NPAAA clade</taxon>
        <taxon>indigoferoid/millettioid clade</taxon>
        <taxon>Phaseoleae</taxon>
        <taxon>Mucuna</taxon>
    </lineage>
</organism>
<feature type="domain" description="Retroviral polymerase SH3-like" evidence="1">
    <location>
        <begin position="3"/>
        <end position="40"/>
    </location>
</feature>
<dbReference type="PANTHER" id="PTHR11439:SF483">
    <property type="entry name" value="PEPTIDE SYNTHASE GLIP-LIKE, PUTATIVE (AFU_ORTHOLOGUE AFUA_3G12920)-RELATED"/>
    <property type="match status" value="1"/>
</dbReference>
<feature type="non-terminal residue" evidence="2">
    <location>
        <position position="1"/>
    </location>
</feature>
<keyword evidence="3" id="KW-1185">Reference proteome</keyword>
<evidence type="ECO:0000259" key="1">
    <source>
        <dbReference type="Pfam" id="PF25597"/>
    </source>
</evidence>
<name>A0A371GH81_MUCPR</name>
<gene>
    <name evidence="2" type="ORF">CR513_28293</name>
</gene>
<dbReference type="OrthoDB" id="1433968at2759"/>
<comment type="caution">
    <text evidence="2">The sequence shown here is derived from an EMBL/GenBank/DDBJ whole genome shotgun (WGS) entry which is preliminary data.</text>
</comment>
<evidence type="ECO:0000313" key="2">
    <source>
        <dbReference type="EMBL" id="RDX89914.1"/>
    </source>
</evidence>
<dbReference type="STRING" id="157652.A0A371GH81"/>
<dbReference type="InterPro" id="IPR057670">
    <property type="entry name" value="SH3_retrovirus"/>
</dbReference>
<dbReference type="AlphaFoldDB" id="A0A371GH81"/>
<protein>
    <submittedName>
        <fullName evidence="2">Mitochondrial protein</fullName>
    </submittedName>
</protein>
<sequence>MEKLDPKSDKGTFLGYSSASKAYKVYNSRTLTIEESIHYILGNVQDRVRIRSTFKGHAQVALLYEVKPKNIDDVLLDEGTSNLGLWYKKSYEYRLKGYTNADFAGDRIERKSTSGGCHFIGANLVSLARKRQSTITISMAEVADNGKLEGVTMKFKKEA</sequence>
<accession>A0A371GH81</accession>